<feature type="region of interest" description="Disordered" evidence="1">
    <location>
        <begin position="325"/>
        <end position="591"/>
    </location>
</feature>
<organism evidence="2 3">
    <name type="scientific">Giardia intestinalis (strain P15)</name>
    <name type="common">Giardia lamblia</name>
    <dbReference type="NCBI Taxonomy" id="658858"/>
    <lineage>
        <taxon>Eukaryota</taxon>
        <taxon>Metamonada</taxon>
        <taxon>Diplomonadida</taxon>
        <taxon>Hexamitidae</taxon>
        <taxon>Giardiinae</taxon>
        <taxon>Giardia</taxon>
    </lineage>
</organism>
<feature type="compositionally biased region" description="Low complexity" evidence="1">
    <location>
        <begin position="573"/>
        <end position="583"/>
    </location>
</feature>
<dbReference type="AlphaFoldDB" id="E1F068"/>
<reference evidence="2 3" key="1">
    <citation type="journal article" date="2010" name="BMC Genomics">
        <title>Genome analysis and comparative genomics of a Giardia intestinalis assemblage E isolate.</title>
        <authorList>
            <person name="Jerlstrom-Hultqvist J."/>
            <person name="Franzen O."/>
            <person name="Ankarklev J."/>
            <person name="Xu F."/>
            <person name="Nohynkova E."/>
            <person name="Andersson J.O."/>
            <person name="Svard S.G."/>
            <person name="Andersson B."/>
        </authorList>
    </citation>
    <scope>NUCLEOTIDE SEQUENCE [LARGE SCALE GENOMIC DNA]</scope>
    <source>
        <strain evidence="2 3">P15</strain>
    </source>
</reference>
<dbReference type="OrthoDB" id="10260333at2759"/>
<name>E1F068_GIAIA</name>
<proteinExistence type="predicted"/>
<evidence type="ECO:0000313" key="2">
    <source>
        <dbReference type="EMBL" id="EFO64125.1"/>
    </source>
</evidence>
<sequence length="636" mass="66413">MFQIREQKMGKGTTPKTSQAGSATASRVTPSSMKVSHTNMKSKAQTPTSSMTRSLNSTGQRIKGMVKSLFGPRPLVHEDMEPSGSSSEMIPLPTKPIPGKSQSSQTSHTPKRSARQSNDKSPTRETGPTPITAGSPDLQQAETLFPAAIATLATMANAALAQALTNPQTSAALTSSLLSSQGLSTRDLALTTSNLQPPQPIIEHPASFGATYNSLNKSVIQPPPSINQQFLHPPATPTEQEYVIFPASIINMYMAMRNKGADVVQNSIQHVKPTTASSLPTKQITESAVSTKRTVHFEAPSKDTPGLSNSTGSIIQGSALEISAGTAEKEPTPKKVIVREDSKPVEPPKQDTIVIDTKPTVPDQPKNEPSKSTGTFLFGKVDFDTNSSTSMPKDKQPLLTDSASASNTQNKTITYSFKFGSTSEDTKGNASSTPPGSDSSSKKEETATGDGAAFKLSQADNASKPPSKGFTFGAPAAPAQPSSSPSTQLITRQEQPPEQKKDQPVFSFGSMSAPTTQGFGFKPSEDEPKSTPVVPTTGFSFTAPQTGAKQTGTFSFQVSTPPVQFGATGSNNTSSTQPSFSGFSGFGGGSSSQSVFGAGVSPFGTQPSATNGASGSQVGPFGAFTFSNPSIKPQLS</sequence>
<protein>
    <submittedName>
        <fullName evidence="2">Uncharacterized protein</fullName>
    </submittedName>
</protein>
<accession>E1F068</accession>
<dbReference type="EMBL" id="ACVC01000104">
    <property type="protein sequence ID" value="EFO64125.1"/>
    <property type="molecule type" value="Genomic_DNA"/>
</dbReference>
<dbReference type="Proteomes" id="UP000008974">
    <property type="component" value="Unassembled WGS sequence"/>
</dbReference>
<feature type="region of interest" description="Disordered" evidence="1">
    <location>
        <begin position="1"/>
        <end position="137"/>
    </location>
</feature>
<feature type="compositionally biased region" description="Basic and acidic residues" evidence="1">
    <location>
        <begin position="327"/>
        <end position="349"/>
    </location>
</feature>
<comment type="caution">
    <text evidence="2">The sequence shown here is derived from an EMBL/GenBank/DDBJ whole genome shotgun (WGS) entry which is preliminary data.</text>
</comment>
<feature type="compositionally biased region" description="Polar residues" evidence="1">
    <location>
        <begin position="14"/>
        <end position="60"/>
    </location>
</feature>
<feature type="compositionally biased region" description="Polar residues" evidence="1">
    <location>
        <begin position="509"/>
        <end position="518"/>
    </location>
</feature>
<evidence type="ECO:0000256" key="1">
    <source>
        <dbReference type="SAM" id="MobiDB-lite"/>
    </source>
</evidence>
<evidence type="ECO:0000313" key="3">
    <source>
        <dbReference type="Proteomes" id="UP000008974"/>
    </source>
</evidence>
<feature type="compositionally biased region" description="Low complexity" evidence="1">
    <location>
        <begin position="474"/>
        <end position="486"/>
    </location>
</feature>
<feature type="compositionally biased region" description="Polar residues" evidence="1">
    <location>
        <begin position="399"/>
        <end position="423"/>
    </location>
</feature>
<gene>
    <name evidence="2" type="ORF">GLP15_431</name>
</gene>
<dbReference type="OMA" id="ASIINMY"/>
<dbReference type="VEuPathDB" id="GiardiaDB:GLP15_431"/>
<feature type="compositionally biased region" description="Polar residues" evidence="1">
    <location>
        <begin position="533"/>
        <end position="572"/>
    </location>
</feature>